<proteinExistence type="predicted"/>
<protein>
    <submittedName>
        <fullName evidence="1">Uncharacterized protein</fullName>
    </submittedName>
</protein>
<reference evidence="1" key="1">
    <citation type="journal article" date="2015" name="Nature">
        <title>Complex archaea that bridge the gap between prokaryotes and eukaryotes.</title>
        <authorList>
            <person name="Spang A."/>
            <person name="Saw J.H."/>
            <person name="Jorgensen S.L."/>
            <person name="Zaremba-Niedzwiedzka K."/>
            <person name="Martijn J."/>
            <person name="Lind A.E."/>
            <person name="van Eijk R."/>
            <person name="Schleper C."/>
            <person name="Guy L."/>
            <person name="Ettema T.J."/>
        </authorList>
    </citation>
    <scope>NUCLEOTIDE SEQUENCE</scope>
</reference>
<accession>A0A0F9HTF0</accession>
<dbReference type="EMBL" id="LAZR01023468">
    <property type="protein sequence ID" value="KKL78407.1"/>
    <property type="molecule type" value="Genomic_DNA"/>
</dbReference>
<evidence type="ECO:0000313" key="1">
    <source>
        <dbReference type="EMBL" id="KKL78407.1"/>
    </source>
</evidence>
<sequence length="132" mass="13579">MSNAPDVLFGLVPLVRAVVRSSSSATDTAVTADDSGTLFINLSTSAHTYTLPTLALSKGKHWLFFNGQSTAALSITGGTTDKIIGVDDLNGDTITCGGEAGDIAIVICDGTWYYAITMSGKPSTAGVWTVSS</sequence>
<gene>
    <name evidence="1" type="ORF">LCGC14_2025160</name>
</gene>
<organism evidence="1">
    <name type="scientific">marine sediment metagenome</name>
    <dbReference type="NCBI Taxonomy" id="412755"/>
    <lineage>
        <taxon>unclassified sequences</taxon>
        <taxon>metagenomes</taxon>
        <taxon>ecological metagenomes</taxon>
    </lineage>
</organism>
<dbReference type="AlphaFoldDB" id="A0A0F9HTF0"/>
<comment type="caution">
    <text evidence="1">The sequence shown here is derived from an EMBL/GenBank/DDBJ whole genome shotgun (WGS) entry which is preliminary data.</text>
</comment>
<name>A0A0F9HTF0_9ZZZZ</name>